<keyword evidence="7 13" id="KW-0436">Ligase</keyword>
<dbReference type="GO" id="GO:0015940">
    <property type="term" value="P:pantothenate biosynthetic process"/>
    <property type="evidence" value="ECO:0007669"/>
    <property type="project" value="UniProtKB-UniRule"/>
</dbReference>
<feature type="binding site" evidence="13">
    <location>
        <begin position="149"/>
        <end position="152"/>
    </location>
    <ligand>
        <name>ATP</name>
        <dbReference type="ChEBI" id="CHEBI:30616"/>
    </ligand>
</feature>
<dbReference type="HAMAP" id="MF_00158">
    <property type="entry name" value="PanC"/>
    <property type="match status" value="1"/>
</dbReference>
<evidence type="ECO:0000313" key="14">
    <source>
        <dbReference type="EMBL" id="SMF46075.1"/>
    </source>
</evidence>
<dbReference type="Gene3D" id="3.40.50.620">
    <property type="entry name" value="HUPs"/>
    <property type="match status" value="1"/>
</dbReference>
<dbReference type="InterPro" id="IPR004821">
    <property type="entry name" value="Cyt_trans-like"/>
</dbReference>
<feature type="active site" description="Proton donor" evidence="13">
    <location>
        <position position="39"/>
    </location>
</feature>
<keyword evidence="15" id="KW-1185">Reference proteome</keyword>
<comment type="similarity">
    <text evidence="3 13">Belongs to the pantothenate synthetase family.</text>
</comment>
<feature type="binding site" evidence="13">
    <location>
        <position position="178"/>
    </location>
    <ligand>
        <name>ATP</name>
        <dbReference type="ChEBI" id="CHEBI:30616"/>
    </ligand>
</feature>
<comment type="pathway">
    <text evidence="2 13">Cofactor biosynthesis; (R)-pantothenate biosynthesis; (R)-pantothenate from (R)-pantoate and beta-alanine: step 1/1.</text>
</comment>
<comment type="subunit">
    <text evidence="13">Homodimer.</text>
</comment>
<evidence type="ECO:0000256" key="5">
    <source>
        <dbReference type="ARBA" id="ARBA00014155"/>
    </source>
</evidence>
<keyword evidence="6 13" id="KW-0963">Cytoplasm</keyword>
<evidence type="ECO:0000256" key="11">
    <source>
        <dbReference type="ARBA" id="ARBA00048258"/>
    </source>
</evidence>
<proteinExistence type="inferred from homology"/>
<dbReference type="AlphaFoldDB" id="A0A1Y6C550"/>
<feature type="binding site" evidence="13">
    <location>
        <position position="63"/>
    </location>
    <ligand>
        <name>(R)-pantoate</name>
        <dbReference type="ChEBI" id="CHEBI:15980"/>
    </ligand>
</feature>
<feature type="binding site" evidence="13">
    <location>
        <position position="63"/>
    </location>
    <ligand>
        <name>beta-alanine</name>
        <dbReference type="ChEBI" id="CHEBI:57966"/>
    </ligand>
</feature>
<feature type="binding site" evidence="13">
    <location>
        <position position="155"/>
    </location>
    <ligand>
        <name>(R)-pantoate</name>
        <dbReference type="ChEBI" id="CHEBI:15980"/>
    </ligand>
</feature>
<dbReference type="GO" id="GO:0005524">
    <property type="term" value="F:ATP binding"/>
    <property type="evidence" value="ECO:0007669"/>
    <property type="project" value="UniProtKB-KW"/>
</dbReference>
<dbReference type="InterPro" id="IPR003721">
    <property type="entry name" value="Pantoate_ligase"/>
</dbReference>
<evidence type="ECO:0000256" key="10">
    <source>
        <dbReference type="ARBA" id="ARBA00022840"/>
    </source>
</evidence>
<keyword evidence="8 13" id="KW-0566">Pantothenate biosynthesis</keyword>
<dbReference type="FunFam" id="3.40.50.620:FF:000114">
    <property type="entry name" value="Pantothenate synthetase"/>
    <property type="match status" value="1"/>
</dbReference>
<comment type="catalytic activity">
    <reaction evidence="11 13">
        <text>(R)-pantoate + beta-alanine + ATP = (R)-pantothenate + AMP + diphosphate + H(+)</text>
        <dbReference type="Rhea" id="RHEA:10912"/>
        <dbReference type="ChEBI" id="CHEBI:15378"/>
        <dbReference type="ChEBI" id="CHEBI:15980"/>
        <dbReference type="ChEBI" id="CHEBI:29032"/>
        <dbReference type="ChEBI" id="CHEBI:30616"/>
        <dbReference type="ChEBI" id="CHEBI:33019"/>
        <dbReference type="ChEBI" id="CHEBI:57966"/>
        <dbReference type="ChEBI" id="CHEBI:456215"/>
        <dbReference type="EC" id="6.3.2.1"/>
    </reaction>
</comment>
<dbReference type="UniPathway" id="UPA00028">
    <property type="reaction ID" value="UER00005"/>
</dbReference>
<dbReference type="Gene3D" id="3.30.1300.10">
    <property type="entry name" value="Pantoate-beta-alanine ligase, C-terminal domain"/>
    <property type="match status" value="1"/>
</dbReference>
<gene>
    <name evidence="13" type="primary">panC</name>
    <name evidence="14" type="ORF">SAMN06296036_11419</name>
</gene>
<dbReference type="InterPro" id="IPR014729">
    <property type="entry name" value="Rossmann-like_a/b/a_fold"/>
</dbReference>
<organism evidence="14 15">
    <name type="scientific">Pseudobacteriovorax antillogorgiicola</name>
    <dbReference type="NCBI Taxonomy" id="1513793"/>
    <lineage>
        <taxon>Bacteria</taxon>
        <taxon>Pseudomonadati</taxon>
        <taxon>Bdellovibrionota</taxon>
        <taxon>Oligoflexia</taxon>
        <taxon>Oligoflexales</taxon>
        <taxon>Pseudobacteriovoracaceae</taxon>
        <taxon>Pseudobacteriovorax</taxon>
    </lineage>
</organism>
<dbReference type="PANTHER" id="PTHR21299">
    <property type="entry name" value="CYTIDYLATE KINASE/PANTOATE-BETA-ALANINE LIGASE"/>
    <property type="match status" value="1"/>
</dbReference>
<comment type="miscellaneous">
    <text evidence="13">The reaction proceeds by a bi uni uni bi ping pong mechanism.</text>
</comment>
<name>A0A1Y6C550_9BACT</name>
<evidence type="ECO:0000256" key="13">
    <source>
        <dbReference type="HAMAP-Rule" id="MF_00158"/>
    </source>
</evidence>
<keyword evidence="9 13" id="KW-0547">Nucleotide-binding</keyword>
<evidence type="ECO:0000256" key="7">
    <source>
        <dbReference type="ARBA" id="ARBA00022598"/>
    </source>
</evidence>
<dbReference type="GO" id="GO:0005829">
    <property type="term" value="C:cytosol"/>
    <property type="evidence" value="ECO:0007669"/>
    <property type="project" value="TreeGrafter"/>
</dbReference>
<evidence type="ECO:0000256" key="1">
    <source>
        <dbReference type="ARBA" id="ARBA00004496"/>
    </source>
</evidence>
<dbReference type="Proteomes" id="UP000192907">
    <property type="component" value="Unassembled WGS sequence"/>
</dbReference>
<feature type="binding site" evidence="13">
    <location>
        <begin position="32"/>
        <end position="39"/>
    </location>
    <ligand>
        <name>ATP</name>
        <dbReference type="ChEBI" id="CHEBI:30616"/>
    </ligand>
</feature>
<dbReference type="NCBIfam" id="TIGR00018">
    <property type="entry name" value="panC"/>
    <property type="match status" value="1"/>
</dbReference>
<protein>
    <recommendedName>
        <fullName evidence="5 13">Pantothenate synthetase</fullName>
        <shortName evidence="13">PS</shortName>
        <ecNumber evidence="4 13">6.3.2.1</ecNumber>
    </recommendedName>
    <alternativeName>
        <fullName evidence="13">Pantoate--beta-alanine ligase</fullName>
    </alternativeName>
    <alternativeName>
        <fullName evidence="13">Pantoate-activating enzyme</fullName>
    </alternativeName>
</protein>
<dbReference type="STRING" id="1513793.SAMN06296036_11419"/>
<dbReference type="EC" id="6.3.2.1" evidence="4 13"/>
<dbReference type="PANTHER" id="PTHR21299:SF1">
    <property type="entry name" value="PANTOATE--BETA-ALANINE LIGASE"/>
    <property type="match status" value="1"/>
</dbReference>
<reference evidence="15" key="1">
    <citation type="submission" date="2017-04" db="EMBL/GenBank/DDBJ databases">
        <authorList>
            <person name="Varghese N."/>
            <person name="Submissions S."/>
        </authorList>
    </citation>
    <scope>NUCLEOTIDE SEQUENCE [LARGE SCALE GENOMIC DNA]</scope>
    <source>
        <strain evidence="15">RKEM611</strain>
    </source>
</reference>
<evidence type="ECO:0000256" key="6">
    <source>
        <dbReference type="ARBA" id="ARBA00022490"/>
    </source>
</evidence>
<evidence type="ECO:0000256" key="12">
    <source>
        <dbReference type="ARBA" id="ARBA00055042"/>
    </source>
</evidence>
<evidence type="ECO:0000256" key="9">
    <source>
        <dbReference type="ARBA" id="ARBA00022741"/>
    </source>
</evidence>
<evidence type="ECO:0000313" key="15">
    <source>
        <dbReference type="Proteomes" id="UP000192907"/>
    </source>
</evidence>
<dbReference type="EMBL" id="FWZT01000014">
    <property type="protein sequence ID" value="SMF46075.1"/>
    <property type="molecule type" value="Genomic_DNA"/>
</dbReference>
<keyword evidence="10 13" id="KW-0067">ATP-binding</keyword>
<dbReference type="NCBIfam" id="TIGR00125">
    <property type="entry name" value="cyt_tran_rel"/>
    <property type="match status" value="1"/>
</dbReference>
<evidence type="ECO:0000256" key="2">
    <source>
        <dbReference type="ARBA" id="ARBA00004990"/>
    </source>
</evidence>
<dbReference type="SUPFAM" id="SSF52374">
    <property type="entry name" value="Nucleotidylyl transferase"/>
    <property type="match status" value="1"/>
</dbReference>
<dbReference type="Pfam" id="PF02569">
    <property type="entry name" value="Pantoate_ligase"/>
    <property type="match status" value="1"/>
</dbReference>
<sequence>MSIRSFIDPVELRQEIANLKKAGGKIGFVPTMGALHQGHLSLLQQAKSECDYVVASIFVNPKQFGPNEDFSSYPRMIKEDLEKLEEQNVDAVFLPNARDMYPEGFQTYVDNEEMSQVLCGANRPGHFRGVLTVVIKLLNLVNPDLAIFGKKDYQQLKVIQAMARDLHLPMSIVGGEIVREPDGLAMSSRNLRLSAEERQQAPRLYQALEGVRESFNTGNREPKSLLRSFQKQMEGTGFRLQYAEIRDQEHLVEFTAEIDKPAVLAVAAFLGSVRLIDNIELGI</sequence>
<dbReference type="CDD" id="cd00560">
    <property type="entry name" value="PanC"/>
    <property type="match status" value="1"/>
</dbReference>
<evidence type="ECO:0000256" key="4">
    <source>
        <dbReference type="ARBA" id="ARBA00012219"/>
    </source>
</evidence>
<feature type="binding site" evidence="13">
    <location>
        <begin position="186"/>
        <end position="189"/>
    </location>
    <ligand>
        <name>ATP</name>
        <dbReference type="ChEBI" id="CHEBI:30616"/>
    </ligand>
</feature>
<comment type="subcellular location">
    <subcellularLocation>
        <location evidence="1 13">Cytoplasm</location>
    </subcellularLocation>
</comment>
<dbReference type="FunFam" id="3.30.1300.10:FF:000001">
    <property type="entry name" value="Pantothenate synthetase"/>
    <property type="match status" value="1"/>
</dbReference>
<evidence type="ECO:0000256" key="8">
    <source>
        <dbReference type="ARBA" id="ARBA00022655"/>
    </source>
</evidence>
<dbReference type="GO" id="GO:0004592">
    <property type="term" value="F:pantoate-beta-alanine ligase activity"/>
    <property type="evidence" value="ECO:0007669"/>
    <property type="project" value="UniProtKB-UniRule"/>
</dbReference>
<dbReference type="InterPro" id="IPR042176">
    <property type="entry name" value="Pantoate_ligase_C"/>
</dbReference>
<accession>A0A1Y6C550</accession>
<comment type="function">
    <text evidence="12 13">Catalyzes the condensation of pantoate with beta-alanine in an ATP-dependent reaction via a pantoyl-adenylate intermediate.</text>
</comment>
<evidence type="ECO:0000256" key="3">
    <source>
        <dbReference type="ARBA" id="ARBA00009256"/>
    </source>
</evidence>